<comment type="caution">
    <text evidence="1">The sequence shown here is derived from an EMBL/GenBank/DDBJ whole genome shotgun (WGS) entry which is preliminary data.</text>
</comment>
<dbReference type="Proteomes" id="UP000031419">
    <property type="component" value="Unassembled WGS sequence"/>
</dbReference>
<dbReference type="SUPFAM" id="SSF110849">
    <property type="entry name" value="ParB/Sulfiredoxin"/>
    <property type="match status" value="1"/>
</dbReference>
<evidence type="ECO:0000313" key="2">
    <source>
        <dbReference type="Proteomes" id="UP000031419"/>
    </source>
</evidence>
<gene>
    <name evidence="1" type="ORF">GU90_03820</name>
</gene>
<dbReference type="AlphaFoldDB" id="A0A073B2R9"/>
<protein>
    <recommendedName>
        <fullName evidence="3">ParB/Sulfiredoxin domain-containing protein</fullName>
    </recommendedName>
</protein>
<evidence type="ECO:0000313" key="1">
    <source>
        <dbReference type="EMBL" id="KEI45567.1"/>
    </source>
</evidence>
<proteinExistence type="predicted"/>
<dbReference type="EMBL" id="JNVU01000012">
    <property type="protein sequence ID" value="KEI45567.1"/>
    <property type="molecule type" value="Genomic_DNA"/>
</dbReference>
<sequence length="127" mass="14336">MLADALAVFGHDPDAACNEKHSKPDVVSLARIAGTVARPHDFDRTFRPLTPEIRARRDRLARSHSDGQGWNPIRLIQLGELYFVEDGHHRISLAHQRSQHSVDAIVRRMCTVRWASLAVTHHDACCE</sequence>
<dbReference type="eggNOG" id="COG1475">
    <property type="taxonomic scope" value="Bacteria"/>
</dbReference>
<evidence type="ECO:0008006" key="3">
    <source>
        <dbReference type="Google" id="ProtNLM"/>
    </source>
</evidence>
<keyword evidence="2" id="KW-1185">Reference proteome</keyword>
<dbReference type="InterPro" id="IPR036086">
    <property type="entry name" value="ParB/Sulfiredoxin_sf"/>
</dbReference>
<accession>A0A073B2R9</accession>
<name>A0A073B2R9_9PSEU</name>
<reference evidence="1 2" key="1">
    <citation type="submission" date="2014-06" db="EMBL/GenBank/DDBJ databases">
        <title>Saccharopolyspora rectivirgula DSM-43113 Genome sequencing.</title>
        <authorList>
            <person name="Barrera C."/>
            <person name="Millon L."/>
            <person name="Rognon B."/>
            <person name="Zaugg C."/>
            <person name="Monod M."/>
        </authorList>
    </citation>
    <scope>NUCLEOTIDE SEQUENCE [LARGE SCALE GENOMIC DNA]</scope>
    <source>
        <strain evidence="1 2">DSM 43113</strain>
    </source>
</reference>
<organism evidence="1 2">
    <name type="scientific">Saccharopolyspora rectivirgula</name>
    <dbReference type="NCBI Taxonomy" id="28042"/>
    <lineage>
        <taxon>Bacteria</taxon>
        <taxon>Bacillati</taxon>
        <taxon>Actinomycetota</taxon>
        <taxon>Actinomycetes</taxon>
        <taxon>Pseudonocardiales</taxon>
        <taxon>Pseudonocardiaceae</taxon>
        <taxon>Saccharopolyspora</taxon>
    </lineage>
</organism>